<dbReference type="AlphaFoldDB" id="D6U6P9"/>
<dbReference type="InParanoid" id="D6U6P9"/>
<comment type="caution">
    <text evidence="3">The sequence shown here is derived from an EMBL/GenBank/DDBJ whole genome shotgun (WGS) entry which is preliminary data.</text>
</comment>
<dbReference type="Gene3D" id="3.20.20.140">
    <property type="entry name" value="Metal-dependent hydrolases"/>
    <property type="match status" value="1"/>
</dbReference>
<dbReference type="InterPro" id="IPR006680">
    <property type="entry name" value="Amidohydro-rel"/>
</dbReference>
<keyword evidence="1" id="KW-0456">Lyase</keyword>
<evidence type="ECO:0000313" key="3">
    <source>
        <dbReference type="EMBL" id="EFH80660.1"/>
    </source>
</evidence>
<protein>
    <submittedName>
        <fullName evidence="3">Amidohydrolase 2</fullName>
    </submittedName>
</protein>
<sequence length="292" mass="32928">MPRAVDFHVHLPTTEFMQVTLGPYARAAEKFFRTEVKLKDIEQIAADYAELDMIGVLLAWDAETATGLPPLGNDYIAEIVKRYPQQFIGFASVDPHKGKVAVKEIERAVKDLGLGGAKFHPGVQAFYPNDPQFYPLMEKIQELGIPALFHTGTNGLGAGTPGGMGIKLDYTRPIYLDALAADFPGLTIIGAHPSWPWHEEMLAAMQHKTNIYNDLSGWSPKRIPEVLLREAATRMQDRFLFGSDYPFITPQRWLRDFEAFDYFTPEAREKLMWRNAQKLLDHTAVAQMKFSG</sequence>
<reference evidence="3 4" key="1">
    <citation type="journal article" date="2011" name="Stand. Genomic Sci.">
        <title>Non-contiguous finished genome sequence and contextual data of the filamentous soil bacterium Ktedonobacter racemifer type strain (SOSP1-21).</title>
        <authorList>
            <person name="Chang Y.J."/>
            <person name="Land M."/>
            <person name="Hauser L."/>
            <person name="Chertkov O."/>
            <person name="Del Rio T.G."/>
            <person name="Nolan M."/>
            <person name="Copeland A."/>
            <person name="Tice H."/>
            <person name="Cheng J.F."/>
            <person name="Lucas S."/>
            <person name="Han C."/>
            <person name="Goodwin L."/>
            <person name="Pitluck S."/>
            <person name="Ivanova N."/>
            <person name="Ovchinikova G."/>
            <person name="Pati A."/>
            <person name="Chen A."/>
            <person name="Palaniappan K."/>
            <person name="Mavromatis K."/>
            <person name="Liolios K."/>
            <person name="Brettin T."/>
            <person name="Fiebig A."/>
            <person name="Rohde M."/>
            <person name="Abt B."/>
            <person name="Goker M."/>
            <person name="Detter J.C."/>
            <person name="Woyke T."/>
            <person name="Bristow J."/>
            <person name="Eisen J.A."/>
            <person name="Markowitz V."/>
            <person name="Hugenholtz P."/>
            <person name="Kyrpides N.C."/>
            <person name="Klenk H.P."/>
            <person name="Lapidus A."/>
        </authorList>
    </citation>
    <scope>NUCLEOTIDE SEQUENCE [LARGE SCALE GENOMIC DNA]</scope>
    <source>
        <strain evidence="4">DSM 44963</strain>
    </source>
</reference>
<dbReference type="Proteomes" id="UP000004508">
    <property type="component" value="Unassembled WGS sequence"/>
</dbReference>
<dbReference type="GO" id="GO:0016831">
    <property type="term" value="F:carboxy-lyase activity"/>
    <property type="evidence" value="ECO:0007669"/>
    <property type="project" value="InterPro"/>
</dbReference>
<keyword evidence="4" id="KW-1185">Reference proteome</keyword>
<keyword evidence="3" id="KW-0378">Hydrolase</keyword>
<dbReference type="EMBL" id="ADVG01000005">
    <property type="protein sequence ID" value="EFH80660.1"/>
    <property type="molecule type" value="Genomic_DNA"/>
</dbReference>
<evidence type="ECO:0000256" key="1">
    <source>
        <dbReference type="ARBA" id="ARBA00023239"/>
    </source>
</evidence>
<dbReference type="STRING" id="485913.Krac_1276"/>
<dbReference type="RefSeq" id="WP_007923382.1">
    <property type="nucleotide sequence ID" value="NZ_ADVG01000005.1"/>
</dbReference>
<dbReference type="PANTHER" id="PTHR21240:SF19">
    <property type="entry name" value="CATALYTIC_ HYDROLASE"/>
    <property type="match status" value="1"/>
</dbReference>
<feature type="domain" description="Amidohydrolase-related" evidence="2">
    <location>
        <begin position="5"/>
        <end position="280"/>
    </location>
</feature>
<organism evidence="3 4">
    <name type="scientific">Ktedonobacter racemifer DSM 44963</name>
    <dbReference type="NCBI Taxonomy" id="485913"/>
    <lineage>
        <taxon>Bacteria</taxon>
        <taxon>Bacillati</taxon>
        <taxon>Chloroflexota</taxon>
        <taxon>Ktedonobacteria</taxon>
        <taxon>Ktedonobacterales</taxon>
        <taxon>Ktedonobacteraceae</taxon>
        <taxon>Ktedonobacter</taxon>
    </lineage>
</organism>
<dbReference type="InterPro" id="IPR032465">
    <property type="entry name" value="ACMSD"/>
</dbReference>
<dbReference type="SUPFAM" id="SSF51556">
    <property type="entry name" value="Metallo-dependent hydrolases"/>
    <property type="match status" value="1"/>
</dbReference>
<proteinExistence type="predicted"/>
<accession>D6U6P9</accession>
<gene>
    <name evidence="3" type="ORF">Krac_1276</name>
</gene>
<name>D6U6P9_KTERA</name>
<dbReference type="OrthoDB" id="9771932at2"/>
<dbReference type="Pfam" id="PF04909">
    <property type="entry name" value="Amidohydro_2"/>
    <property type="match status" value="1"/>
</dbReference>
<dbReference type="CDD" id="cd01292">
    <property type="entry name" value="metallo-dependent_hydrolases"/>
    <property type="match status" value="1"/>
</dbReference>
<dbReference type="eggNOG" id="COG2159">
    <property type="taxonomic scope" value="Bacteria"/>
</dbReference>
<dbReference type="GO" id="GO:0016787">
    <property type="term" value="F:hydrolase activity"/>
    <property type="evidence" value="ECO:0007669"/>
    <property type="project" value="UniProtKB-KW"/>
</dbReference>
<dbReference type="InterPro" id="IPR032466">
    <property type="entry name" value="Metal_Hydrolase"/>
</dbReference>
<evidence type="ECO:0000259" key="2">
    <source>
        <dbReference type="Pfam" id="PF04909"/>
    </source>
</evidence>
<evidence type="ECO:0000313" key="4">
    <source>
        <dbReference type="Proteomes" id="UP000004508"/>
    </source>
</evidence>
<dbReference type="PANTHER" id="PTHR21240">
    <property type="entry name" value="2-AMINO-3-CARBOXYLMUCONATE-6-SEMIALDEHYDE DECARBOXYLASE"/>
    <property type="match status" value="1"/>
</dbReference>